<dbReference type="Gene3D" id="3.40.50.150">
    <property type="entry name" value="Vaccinia Virus protein VP39"/>
    <property type="match status" value="1"/>
</dbReference>
<name>A0ABM9NH08_9GAMM</name>
<evidence type="ECO:0000313" key="1">
    <source>
        <dbReference type="EMBL" id="CAL1239908.1"/>
    </source>
</evidence>
<dbReference type="Proteomes" id="UP001497493">
    <property type="component" value="Chromosome"/>
</dbReference>
<gene>
    <name evidence="1" type="ORF">MECH1_V1_1132</name>
</gene>
<protein>
    <submittedName>
        <fullName evidence="1">Uncharacterized protein</fullName>
    </submittedName>
</protein>
<evidence type="ECO:0000313" key="2">
    <source>
        <dbReference type="Proteomes" id="UP001497493"/>
    </source>
</evidence>
<proteinExistence type="predicted"/>
<accession>A0ABM9NH08</accession>
<organism evidence="1 2">
    <name type="scientific">Candidatus Methylocalor cossyra</name>
    <dbReference type="NCBI Taxonomy" id="3108543"/>
    <lineage>
        <taxon>Bacteria</taxon>
        <taxon>Pseudomonadati</taxon>
        <taxon>Pseudomonadota</taxon>
        <taxon>Gammaproteobacteria</taxon>
        <taxon>Methylococcales</taxon>
        <taxon>Methylococcaceae</taxon>
        <taxon>Candidatus Methylocalor</taxon>
    </lineage>
</organism>
<dbReference type="EMBL" id="OZ026884">
    <property type="protein sequence ID" value="CAL1239908.1"/>
    <property type="molecule type" value="Genomic_DNA"/>
</dbReference>
<keyword evidence="2" id="KW-1185">Reference proteome</keyword>
<sequence>MLTASQYDTDKNVLQHYLQNYEEYFEPLRQQEIRLLELGVYKGDPCKCGGTIFRGG</sequence>
<reference evidence="1 2" key="1">
    <citation type="submission" date="2024-04" db="EMBL/GenBank/DDBJ databases">
        <authorList>
            <person name="Cremers G."/>
        </authorList>
    </citation>
    <scope>NUCLEOTIDE SEQUENCE [LARGE SCALE GENOMIC DNA]</scope>
    <source>
        <strain evidence="1">MeCH1-AG</strain>
    </source>
</reference>
<dbReference type="InterPro" id="IPR029063">
    <property type="entry name" value="SAM-dependent_MTases_sf"/>
</dbReference>